<evidence type="ECO:0000313" key="1">
    <source>
        <dbReference type="EMBL" id="QJR99276.1"/>
    </source>
</evidence>
<name>A0A7D3P3K8_ECOLX</name>
<dbReference type="EMBL" id="MN200130">
    <property type="protein sequence ID" value="QJR99276.1"/>
    <property type="molecule type" value="Genomic_DNA"/>
</dbReference>
<keyword evidence="1" id="KW-0614">Plasmid</keyword>
<organism evidence="1">
    <name type="scientific">Escherichia coli</name>
    <dbReference type="NCBI Taxonomy" id="562"/>
    <lineage>
        <taxon>Bacteria</taxon>
        <taxon>Pseudomonadati</taxon>
        <taxon>Pseudomonadota</taxon>
        <taxon>Gammaproteobacteria</taxon>
        <taxon>Enterobacterales</taxon>
        <taxon>Enterobacteriaceae</taxon>
        <taxon>Escherichia</taxon>
    </lineage>
</organism>
<reference evidence="1" key="1">
    <citation type="submission" date="2019-07" db="EMBL/GenBank/DDBJ databases">
        <authorList>
            <person name="Chen K."/>
            <person name="Xie M."/>
            <person name="Chen S."/>
        </authorList>
    </citation>
    <scope>NUCLEOTIDE SEQUENCE</scope>
    <source>
        <strain evidence="1">EC600</strain>
        <plasmid evidence="1">p17ZR-91-TC1</plasmid>
    </source>
</reference>
<accession>A0A7D3P3K8</accession>
<geneLocation type="plasmid" evidence="1">
    <name>p17ZR-91-TC1</name>
</geneLocation>
<sequence>MVSNTCQETSWERTNMLYRTMVSGLYVERVMNG</sequence>
<gene>
    <name evidence="1" type="ORF">DELFAIOC_00110</name>
</gene>
<proteinExistence type="predicted"/>
<protein>
    <submittedName>
        <fullName evidence="1">Uncharacterized protein</fullName>
    </submittedName>
</protein>
<dbReference type="AlphaFoldDB" id="A0A7D3P3K8"/>